<dbReference type="SUPFAM" id="SSF56112">
    <property type="entry name" value="Protein kinase-like (PK-like)"/>
    <property type="match status" value="1"/>
</dbReference>
<feature type="region of interest" description="Disordered" evidence="12">
    <location>
        <begin position="360"/>
        <end position="405"/>
    </location>
</feature>
<name>X7XY61_MYCKA</name>
<evidence type="ECO:0000256" key="2">
    <source>
        <dbReference type="ARBA" id="ARBA00012513"/>
    </source>
</evidence>
<keyword evidence="8" id="KW-0418">Kinase</keyword>
<dbReference type="PANTHER" id="PTHR43289">
    <property type="entry name" value="MITOGEN-ACTIVATED PROTEIN KINASE KINASE KINASE 20-RELATED"/>
    <property type="match status" value="1"/>
</dbReference>
<sequence>MTAEFSKDPVFRERMKREARTAGRLQEPHVVPIHDYGEIDGQMYLEMRLIEGTDLDTLLKRFGPLNPPRAVAIISQVASALDAAHAAGVMHRDVKPPNVLVTRDDFAYLVDFGIASATTDEKLTQLGTAVGTWKYMAPERFSNDEVTYRADIYALACVLYECLTGSPPYRADSASTLVTAHLMDPVPQASAVRSGIPKGLDAVIARGMAKRPEDRYASAGDFARAAHDALSDPDQDHAADILRRSQEATLPGTAFAPQPPTLAAATPPPAPQYPEPAGSGRCHRRARPAARVGTRERSHSGAGQPAPVPQYYQGGGWGGTPPGTRHNSSRPAPWNQPASPASATRGADWPALPHWVGLSRRAAIGSVATRPDPPRRRTPRPPSPPPSRQPEFPRQPPPPGTRKAG</sequence>
<evidence type="ECO:0000256" key="12">
    <source>
        <dbReference type="SAM" id="MobiDB-lite"/>
    </source>
</evidence>
<dbReference type="PATRIC" id="fig|1299326.3.peg.6451"/>
<feature type="compositionally biased region" description="Pro residues" evidence="12">
    <location>
        <begin position="380"/>
        <end position="405"/>
    </location>
</feature>
<evidence type="ECO:0000256" key="7">
    <source>
        <dbReference type="ARBA" id="ARBA00022741"/>
    </source>
</evidence>
<dbReference type="PANTHER" id="PTHR43289:SF6">
    <property type="entry name" value="SERINE_THREONINE-PROTEIN KINASE NEKL-3"/>
    <property type="match status" value="1"/>
</dbReference>
<accession>X7XY61</accession>
<dbReference type="Gene3D" id="1.10.510.10">
    <property type="entry name" value="Transferase(Phosphotransferase) domain 1"/>
    <property type="match status" value="1"/>
</dbReference>
<feature type="region of interest" description="Disordered" evidence="12">
    <location>
        <begin position="251"/>
        <end position="348"/>
    </location>
</feature>
<dbReference type="SMART" id="SM00220">
    <property type="entry name" value="S_TKc"/>
    <property type="match status" value="1"/>
</dbReference>
<evidence type="ECO:0000259" key="13">
    <source>
        <dbReference type="PROSITE" id="PS50011"/>
    </source>
</evidence>
<dbReference type="GO" id="GO:0005886">
    <property type="term" value="C:plasma membrane"/>
    <property type="evidence" value="ECO:0007669"/>
    <property type="project" value="UniProtKB-SubCell"/>
</dbReference>
<dbReference type="GO" id="GO:0004674">
    <property type="term" value="F:protein serine/threonine kinase activity"/>
    <property type="evidence" value="ECO:0007669"/>
    <property type="project" value="UniProtKB-KW"/>
</dbReference>
<feature type="compositionally biased region" description="Polar residues" evidence="12">
    <location>
        <begin position="325"/>
        <end position="342"/>
    </location>
</feature>
<feature type="compositionally biased region" description="Low complexity" evidence="12">
    <location>
        <begin position="253"/>
        <end position="265"/>
    </location>
</feature>
<dbReference type="EMBL" id="JAOA01000026">
    <property type="protein sequence ID" value="ETZ99217.1"/>
    <property type="molecule type" value="Genomic_DNA"/>
</dbReference>
<keyword evidence="5 14" id="KW-0808">Transferase</keyword>
<keyword evidence="4" id="KW-0723">Serine/threonine-protein kinase</keyword>
<keyword evidence="7" id="KW-0547">Nucleotide-binding</keyword>
<evidence type="ECO:0000256" key="5">
    <source>
        <dbReference type="ARBA" id="ARBA00022679"/>
    </source>
</evidence>
<dbReference type="GO" id="GO:0080090">
    <property type="term" value="P:regulation of primary metabolic process"/>
    <property type="evidence" value="ECO:0007669"/>
    <property type="project" value="UniProtKB-ARBA"/>
</dbReference>
<keyword evidence="10" id="KW-1133">Transmembrane helix</keyword>
<dbReference type="Pfam" id="PF00069">
    <property type="entry name" value="Pkinase"/>
    <property type="match status" value="1"/>
</dbReference>
<dbReference type="PROSITE" id="PS50011">
    <property type="entry name" value="PROTEIN_KINASE_DOM"/>
    <property type="match status" value="1"/>
</dbReference>
<dbReference type="EC" id="2.7.11.1" evidence="2"/>
<dbReference type="PROSITE" id="PS00108">
    <property type="entry name" value="PROTEIN_KINASE_ST"/>
    <property type="match status" value="1"/>
</dbReference>
<dbReference type="AlphaFoldDB" id="X7XY61"/>
<evidence type="ECO:0000256" key="8">
    <source>
        <dbReference type="ARBA" id="ARBA00022777"/>
    </source>
</evidence>
<evidence type="ECO:0000256" key="3">
    <source>
        <dbReference type="ARBA" id="ARBA00022475"/>
    </source>
</evidence>
<organism evidence="14">
    <name type="scientific">Mycobacterium kansasii 662</name>
    <dbReference type="NCBI Taxonomy" id="1299326"/>
    <lineage>
        <taxon>Bacteria</taxon>
        <taxon>Bacillati</taxon>
        <taxon>Actinomycetota</taxon>
        <taxon>Actinomycetes</taxon>
        <taxon>Mycobacteriales</taxon>
        <taxon>Mycobacteriaceae</taxon>
        <taxon>Mycobacterium</taxon>
    </lineage>
</organism>
<feature type="domain" description="Protein kinase" evidence="13">
    <location>
        <begin position="1"/>
        <end position="230"/>
    </location>
</feature>
<dbReference type="InterPro" id="IPR008271">
    <property type="entry name" value="Ser/Thr_kinase_AS"/>
</dbReference>
<protein>
    <recommendedName>
        <fullName evidence="2">non-specific serine/threonine protein kinase</fullName>
        <ecNumber evidence="2">2.7.11.1</ecNumber>
    </recommendedName>
</protein>
<keyword evidence="11" id="KW-0472">Membrane</keyword>
<gene>
    <name evidence="14" type="ORF">I545_6718</name>
</gene>
<evidence type="ECO:0000256" key="1">
    <source>
        <dbReference type="ARBA" id="ARBA00004162"/>
    </source>
</evidence>
<keyword evidence="3" id="KW-1003">Cell membrane</keyword>
<dbReference type="InterPro" id="IPR000719">
    <property type="entry name" value="Prot_kinase_dom"/>
</dbReference>
<dbReference type="GO" id="GO:0005524">
    <property type="term" value="F:ATP binding"/>
    <property type="evidence" value="ECO:0007669"/>
    <property type="project" value="UniProtKB-KW"/>
</dbReference>
<dbReference type="FunFam" id="1.10.510.10:FF:000021">
    <property type="entry name" value="Serine/threonine protein kinase"/>
    <property type="match status" value="1"/>
</dbReference>
<dbReference type="InterPro" id="IPR011009">
    <property type="entry name" value="Kinase-like_dom_sf"/>
</dbReference>
<comment type="subcellular location">
    <subcellularLocation>
        <location evidence="1">Cell membrane</location>
        <topology evidence="1">Single-pass membrane protein</topology>
    </subcellularLocation>
</comment>
<evidence type="ECO:0000313" key="14">
    <source>
        <dbReference type="EMBL" id="ETZ99217.1"/>
    </source>
</evidence>
<dbReference type="Proteomes" id="UP000020561">
    <property type="component" value="Unassembled WGS sequence"/>
</dbReference>
<comment type="caution">
    <text evidence="14">The sequence shown here is derived from an EMBL/GenBank/DDBJ whole genome shotgun (WGS) entry which is preliminary data.</text>
</comment>
<reference evidence="14" key="1">
    <citation type="submission" date="2013-12" db="EMBL/GenBank/DDBJ databases">
        <authorList>
            <person name="Brown-Elliot B."/>
            <person name="Wallace R."/>
            <person name="Lenaerts A."/>
            <person name="Ordway D."/>
            <person name="DeGroote M.A."/>
            <person name="Parker T."/>
            <person name="Sizemore C."/>
            <person name="Tallon L.J."/>
            <person name="Sadzewicz L.K."/>
            <person name="Sengamalay N."/>
            <person name="Fraser C.M."/>
            <person name="Hine E."/>
            <person name="Shefchek K.A."/>
            <person name="Das S.P."/>
            <person name="Tettelin H."/>
        </authorList>
    </citation>
    <scope>NUCLEOTIDE SEQUENCE [LARGE SCALE GENOMIC DNA]</scope>
    <source>
        <strain evidence="14">662</strain>
    </source>
</reference>
<proteinExistence type="predicted"/>
<evidence type="ECO:0000256" key="6">
    <source>
        <dbReference type="ARBA" id="ARBA00022692"/>
    </source>
</evidence>
<dbReference type="Gene3D" id="3.30.200.20">
    <property type="entry name" value="Phosphorylase Kinase, domain 1"/>
    <property type="match status" value="1"/>
</dbReference>
<evidence type="ECO:0000256" key="11">
    <source>
        <dbReference type="ARBA" id="ARBA00023136"/>
    </source>
</evidence>
<keyword evidence="6" id="KW-0812">Transmembrane</keyword>
<dbReference type="CDD" id="cd14014">
    <property type="entry name" value="STKc_PknB_like"/>
    <property type="match status" value="1"/>
</dbReference>
<evidence type="ECO:0000256" key="9">
    <source>
        <dbReference type="ARBA" id="ARBA00022840"/>
    </source>
</evidence>
<evidence type="ECO:0000256" key="10">
    <source>
        <dbReference type="ARBA" id="ARBA00022989"/>
    </source>
</evidence>
<evidence type="ECO:0000256" key="4">
    <source>
        <dbReference type="ARBA" id="ARBA00022527"/>
    </source>
</evidence>
<keyword evidence="9" id="KW-0067">ATP-binding</keyword>